<dbReference type="PANTHER" id="PTHR42756">
    <property type="entry name" value="TRANSCRIPTIONAL REGULATOR, MARR"/>
    <property type="match status" value="1"/>
</dbReference>
<feature type="domain" description="HTH marR-type" evidence="4">
    <location>
        <begin position="5"/>
        <end position="138"/>
    </location>
</feature>
<dbReference type="PANTHER" id="PTHR42756:SF1">
    <property type="entry name" value="TRANSCRIPTIONAL REPRESSOR OF EMRAB OPERON"/>
    <property type="match status" value="1"/>
</dbReference>
<sequence length="144" mass="16729">MKQESKKVFGLMNQQFKELTAIYHRAACQHGISDNEFWVLYALFVFEEEQSQQSISEMWSLPKQTVNSVVSGMIKKGHVYLETIPGTRNKKVIRLTEEGKRFGESVIFPIYDAEQRAVDNMTLQEQQLCTELLAKYISFLDKEI</sequence>
<dbReference type="PATRIC" id="fig|1432052.3.peg.5179"/>
<accession>A0A1E3AP85</accession>
<evidence type="ECO:0000313" key="5">
    <source>
        <dbReference type="EMBL" id="ODM10301.1"/>
    </source>
</evidence>
<evidence type="ECO:0000256" key="1">
    <source>
        <dbReference type="ARBA" id="ARBA00023015"/>
    </source>
</evidence>
<dbReference type="SMART" id="SM00347">
    <property type="entry name" value="HTH_MARR"/>
    <property type="match status" value="1"/>
</dbReference>
<dbReference type="PROSITE" id="PS50995">
    <property type="entry name" value="HTH_MARR_2"/>
    <property type="match status" value="1"/>
</dbReference>
<dbReference type="InterPro" id="IPR036388">
    <property type="entry name" value="WH-like_DNA-bd_sf"/>
</dbReference>
<dbReference type="GeneID" id="93301706"/>
<dbReference type="GO" id="GO:0003700">
    <property type="term" value="F:DNA-binding transcription factor activity"/>
    <property type="evidence" value="ECO:0007669"/>
    <property type="project" value="InterPro"/>
</dbReference>
<evidence type="ECO:0000313" key="6">
    <source>
        <dbReference type="Proteomes" id="UP000095003"/>
    </source>
</evidence>
<dbReference type="Gene3D" id="1.10.10.10">
    <property type="entry name" value="Winged helix-like DNA-binding domain superfamily/Winged helix DNA-binding domain"/>
    <property type="match status" value="1"/>
</dbReference>
<dbReference type="SUPFAM" id="SSF46785">
    <property type="entry name" value="Winged helix' DNA-binding domain"/>
    <property type="match status" value="1"/>
</dbReference>
<dbReference type="GO" id="GO:0003677">
    <property type="term" value="F:DNA binding"/>
    <property type="evidence" value="ECO:0007669"/>
    <property type="project" value="UniProtKB-KW"/>
</dbReference>
<dbReference type="AlphaFoldDB" id="A0A1E3AP85"/>
<gene>
    <name evidence="5" type="ORF">BEH84_04673</name>
</gene>
<keyword evidence="3" id="KW-0804">Transcription</keyword>
<dbReference type="InterPro" id="IPR000835">
    <property type="entry name" value="HTH_MarR-typ"/>
</dbReference>
<dbReference type="RefSeq" id="WP_069158493.1">
    <property type="nucleotide sequence ID" value="NZ_DBFYTC010000135.1"/>
</dbReference>
<protein>
    <submittedName>
        <fullName evidence="5">MarR family protein</fullName>
    </submittedName>
</protein>
<dbReference type="Pfam" id="PF12802">
    <property type="entry name" value="MarR_2"/>
    <property type="match status" value="1"/>
</dbReference>
<reference evidence="5 6" key="1">
    <citation type="submission" date="2016-07" db="EMBL/GenBank/DDBJ databases">
        <title>Characterization of isolates of Eisenbergiella tayi derived from blood cultures, using whole genome sequencing.</title>
        <authorList>
            <person name="Burdz T."/>
            <person name="Wiebe D."/>
            <person name="Huynh C."/>
            <person name="Bernard K."/>
        </authorList>
    </citation>
    <scope>NUCLEOTIDE SEQUENCE [LARGE SCALE GENOMIC DNA]</scope>
    <source>
        <strain evidence="5 6">NML 120489</strain>
    </source>
</reference>
<keyword evidence="2" id="KW-0238">DNA-binding</keyword>
<comment type="caution">
    <text evidence="5">The sequence shown here is derived from an EMBL/GenBank/DDBJ whole genome shotgun (WGS) entry which is preliminary data.</text>
</comment>
<keyword evidence="1" id="KW-0805">Transcription regulation</keyword>
<evidence type="ECO:0000259" key="4">
    <source>
        <dbReference type="PROSITE" id="PS50995"/>
    </source>
</evidence>
<organism evidence="5 6">
    <name type="scientific">Eisenbergiella tayi</name>
    <dbReference type="NCBI Taxonomy" id="1432052"/>
    <lineage>
        <taxon>Bacteria</taxon>
        <taxon>Bacillati</taxon>
        <taxon>Bacillota</taxon>
        <taxon>Clostridia</taxon>
        <taxon>Lachnospirales</taxon>
        <taxon>Lachnospiraceae</taxon>
        <taxon>Eisenbergiella</taxon>
    </lineage>
</organism>
<dbReference type="EMBL" id="MCGI01000004">
    <property type="protein sequence ID" value="ODM10301.1"/>
    <property type="molecule type" value="Genomic_DNA"/>
</dbReference>
<dbReference type="InterPro" id="IPR036390">
    <property type="entry name" value="WH_DNA-bd_sf"/>
</dbReference>
<name>A0A1E3AP85_9FIRM</name>
<proteinExistence type="predicted"/>
<evidence type="ECO:0000256" key="2">
    <source>
        <dbReference type="ARBA" id="ARBA00023125"/>
    </source>
</evidence>
<dbReference type="Proteomes" id="UP000095003">
    <property type="component" value="Unassembled WGS sequence"/>
</dbReference>
<evidence type="ECO:0000256" key="3">
    <source>
        <dbReference type="ARBA" id="ARBA00023163"/>
    </source>
</evidence>